<proteinExistence type="predicted"/>
<reference evidence="2 3" key="1">
    <citation type="submission" date="2016-10" db="EMBL/GenBank/DDBJ databases">
        <authorList>
            <person name="de Groot N.N."/>
        </authorList>
    </citation>
    <scope>NUCLEOTIDE SEQUENCE [LARGE SCALE GENOMIC DNA]</scope>
    <source>
        <strain evidence="2 3">DSM 24015</strain>
    </source>
</reference>
<dbReference type="InterPro" id="IPR037171">
    <property type="entry name" value="NagB/RpiA_transferase-like"/>
</dbReference>
<dbReference type="Proteomes" id="UP000198517">
    <property type="component" value="Unassembled WGS sequence"/>
</dbReference>
<dbReference type="InterPro" id="IPR003741">
    <property type="entry name" value="LUD_dom"/>
</dbReference>
<dbReference type="OrthoDB" id="1425114at2"/>
<protein>
    <submittedName>
        <fullName evidence="2">Uncharacterized ACR, YkgG family COG1556</fullName>
    </submittedName>
</protein>
<gene>
    <name evidence="2" type="ORF">SAMN05421544_101267</name>
</gene>
<accession>A0A1G6YU68</accession>
<dbReference type="RefSeq" id="WP_092735699.1">
    <property type="nucleotide sequence ID" value="NZ_FNAS01000001.1"/>
</dbReference>
<name>A0A1G6YU68_9FLAO</name>
<dbReference type="STRING" id="1071918.SAMN05421544_101267"/>
<dbReference type="AlphaFoldDB" id="A0A1G6YU68"/>
<sequence length="194" mass="21722">MAFWDKIKGLITPKKEEDDKPDLIKLGDELSSADLDFKFAKLFTHSGGIFNYCGDETEALQTLHKIIKAEDIKSFFCWDNELKSFLDVVNASYTDVLTQKNDAAFITCECLIAYDGKIMLSSNNILNYNSAHLPQKIIVIANVSQIVSNLNEAMAIVKRRRGPLKNLTSISGSQSKLDDPNAVDNKLFLLLLED</sequence>
<feature type="domain" description="LUD" evidence="1">
    <location>
        <begin position="101"/>
        <end position="175"/>
    </location>
</feature>
<dbReference type="InterPro" id="IPR024185">
    <property type="entry name" value="FTHF_cligase-like_sf"/>
</dbReference>
<evidence type="ECO:0000313" key="3">
    <source>
        <dbReference type="Proteomes" id="UP000198517"/>
    </source>
</evidence>
<evidence type="ECO:0000259" key="1">
    <source>
        <dbReference type="Pfam" id="PF02589"/>
    </source>
</evidence>
<dbReference type="EMBL" id="FNAS01000001">
    <property type="protein sequence ID" value="SDD93870.1"/>
    <property type="molecule type" value="Genomic_DNA"/>
</dbReference>
<organism evidence="2 3">
    <name type="scientific">Riemerella columbipharyngis</name>
    <dbReference type="NCBI Taxonomy" id="1071918"/>
    <lineage>
        <taxon>Bacteria</taxon>
        <taxon>Pseudomonadati</taxon>
        <taxon>Bacteroidota</taxon>
        <taxon>Flavobacteriia</taxon>
        <taxon>Flavobacteriales</taxon>
        <taxon>Weeksellaceae</taxon>
        <taxon>Riemerella</taxon>
    </lineage>
</organism>
<dbReference type="Gene3D" id="3.40.50.10420">
    <property type="entry name" value="NagB/RpiA/CoA transferase-like"/>
    <property type="match status" value="1"/>
</dbReference>
<evidence type="ECO:0000313" key="2">
    <source>
        <dbReference type="EMBL" id="SDD93870.1"/>
    </source>
</evidence>
<dbReference type="SUPFAM" id="SSF100950">
    <property type="entry name" value="NagB/RpiA/CoA transferase-like"/>
    <property type="match status" value="1"/>
</dbReference>
<dbReference type="Pfam" id="PF02589">
    <property type="entry name" value="LUD_dom"/>
    <property type="match status" value="1"/>
</dbReference>
<keyword evidence="3" id="KW-1185">Reference proteome</keyword>